<evidence type="ECO:0000313" key="4">
    <source>
        <dbReference type="EMBL" id="MCL1142988.1"/>
    </source>
</evidence>
<evidence type="ECO:0000256" key="1">
    <source>
        <dbReference type="SAM" id="Coils"/>
    </source>
</evidence>
<organism evidence="4 5">
    <name type="scientific">Shewanella gaetbuli</name>
    <dbReference type="NCBI Taxonomy" id="220752"/>
    <lineage>
        <taxon>Bacteria</taxon>
        <taxon>Pseudomonadati</taxon>
        <taxon>Pseudomonadota</taxon>
        <taxon>Gammaproteobacteria</taxon>
        <taxon>Alteromonadales</taxon>
        <taxon>Shewanellaceae</taxon>
        <taxon>Shewanella</taxon>
    </lineage>
</organism>
<evidence type="ECO:0000313" key="5">
    <source>
        <dbReference type="Proteomes" id="UP001139333"/>
    </source>
</evidence>
<dbReference type="Proteomes" id="UP001139333">
    <property type="component" value="Unassembled WGS sequence"/>
</dbReference>
<keyword evidence="5" id="KW-1185">Reference proteome</keyword>
<evidence type="ECO:0000259" key="2">
    <source>
        <dbReference type="PROSITE" id="PS50853"/>
    </source>
</evidence>
<name>A0A9X1ZJN5_9GAMM</name>
<dbReference type="PROSITE" id="PS50853">
    <property type="entry name" value="FN3"/>
    <property type="match status" value="1"/>
</dbReference>
<accession>A0A9X1ZJN5</accession>
<comment type="caution">
    <text evidence="4">The sequence shown here is derived from an EMBL/GenBank/DDBJ whole genome shotgun (WGS) entry which is preliminary data.</text>
</comment>
<proteinExistence type="predicted"/>
<dbReference type="InterPro" id="IPR036116">
    <property type="entry name" value="FN3_sf"/>
</dbReference>
<dbReference type="InterPro" id="IPR013783">
    <property type="entry name" value="Ig-like_fold"/>
</dbReference>
<dbReference type="InterPro" id="IPR015406">
    <property type="entry name" value="GpJ_CSF"/>
</dbReference>
<feature type="domain" description="Peptidase S74" evidence="3">
    <location>
        <begin position="1399"/>
        <end position="1504"/>
    </location>
</feature>
<feature type="coiled-coil region" evidence="1">
    <location>
        <begin position="1483"/>
        <end position="1510"/>
    </location>
</feature>
<evidence type="ECO:0000259" key="3">
    <source>
        <dbReference type="PROSITE" id="PS51688"/>
    </source>
</evidence>
<feature type="domain" description="Fibronectin type-III" evidence="2">
    <location>
        <begin position="84"/>
        <end position="183"/>
    </location>
</feature>
<dbReference type="Pfam" id="PF13884">
    <property type="entry name" value="Peptidase_S74"/>
    <property type="match status" value="1"/>
</dbReference>
<dbReference type="Pfam" id="PF09327">
    <property type="entry name" value="Phage_Tail_Tip"/>
    <property type="match status" value="1"/>
</dbReference>
<dbReference type="SUPFAM" id="SSF49265">
    <property type="entry name" value="Fibronectin type III"/>
    <property type="match status" value="1"/>
</dbReference>
<protein>
    <submittedName>
        <fullName evidence="4">Tail fiber domain-containing protein</fullName>
    </submittedName>
</protein>
<sequence>MALTGNRAKRALPPIPKDASPEMRNLLLALSENTRVMGGQGKGNPLDAAVTFRDIGGIQAAGTIRNLVAGNGQNPDAPDVEVETPTAPVGVVLSASDSAVVIGWERPDFKGYWYTQIYRTTWDGENLVGFSESFAIGQVSGTFLDVTVQQNTNYIYWLRHVNAKGEKSPLSDSAGHTTKTTESLDLRKGWITQEALEQALSSKIDAPFDGGWELRIGDLENNYTEVGSQIGSIEQQLDSLSSQVGDIEGSYVSQTELAAADYATRNELTAYVKQVDLDTTLGSYVTSTELANADYATRTDLTAYVLETDLDTTLSSYVTSSELASADYAKRSDLTAYVKQVDLDTTLGSYVTSSELANADYATRTDLTAYVLETDLDTTLSSYVTTTELANADYAQRTELTAYATKDSVSAVEQRMSANENEAFYSLKIQADGKVAGFGLTSNPDGTAILFNADQIGFTNGSTDIMPFSIRDNKVWIDHARVSLIEASTIINVENVDDPNSKRAHLGNTFIEGALNLGKAGQIQWKDLSPEYRDRIVLTDPDATLTGGSRSKSSSAVAGTYYMAKLDGTPANYDEPILSGGANTTISLSVSGGVRGHKGANSHTSAPKCTVTLKRKRAGGSTETIDSSTYTGWATNVTAPGEPEEHHSGIDIDNNVLCPAPTAGYEYEYWFEISNVSGSWAADDNGNIISGGNISATVTETVSSTGGVLVESLAYAGDKYFTVNDGGVGSGASVVLGNLYMGNFGYLIADSQGKVYDAGSRVYSANNRNIGTGSTNYAAGNHTHSYLPLGGGTMTGNISLASTKYIGYSSTYNYKPYVTGTVNGVSTRTELLGAANILIHADHDGSGTSESLYLRAGSNASSTSSNELRLVSTSGTRSNTGLIYNGNTVFHAGYHPNADTWTSPRTLTIGSSGKSVNGSANVSWSHQEMKVPKDAGQLYFGSNQTIDTDEFLDLLEAKGAFSTQIWVCRGAWSYANQVVVDTGIGKIGTAGSVIEVIGTSRSGCTIKVACPTTGSGGANSHRDWVYINNGSSYSPSWRVLYSSKNNNIGTGSTNYAAGNHTHSYVPLSGGTMTGALLFKKGSHAGASISALDGGVNGTNLIIGSGGNVVIGSGESTAANAVASGNTGEDLHLGSDGAIYFYTNAQTWGSRKTVSISTSGVVSAPTFSGSLSGNASTASWADTVDVNTSTSTGFYGLVWHSGDTLFASGNQGLTVRPSDGFTKIKHGYLCNSRLMFDTTGRIAPVSSSARRSGMYGIYDSYKVGHIWSMGTAYMVDDSGATFGNLYGLAYKHTNNTTGGTMAGGHQMVWCANGTPKCAMGDNIWTSGVVYEGGTALSSKYLGISATANKVKINSTSSSSQFPVLFASGGNIYNSSSKGITFNPSNGNLYLDGHCYFAYTSDERIKRNIKEFKDPLASVCRLRTGSYDKLVDTYDNANNSHKTYKREYGFIAQDVEKELEGFVSVGSDGLKRLKGGGFEVQALLAGAIKQLKREHDKEISELKRQMASLMGLIKGGLYGDTTN</sequence>
<dbReference type="PROSITE" id="PS51688">
    <property type="entry name" value="ICA"/>
    <property type="match status" value="1"/>
</dbReference>
<keyword evidence="1" id="KW-0175">Coiled coil</keyword>
<dbReference type="InterPro" id="IPR030392">
    <property type="entry name" value="S74_ICA"/>
</dbReference>
<gene>
    <name evidence="4" type="ORF">L2672_09810</name>
</gene>
<dbReference type="InterPro" id="IPR003961">
    <property type="entry name" value="FN3_dom"/>
</dbReference>
<reference evidence="4" key="1">
    <citation type="submission" date="2022-01" db="EMBL/GenBank/DDBJ databases">
        <title>Whole genome-based taxonomy of the Shewanellaceae.</title>
        <authorList>
            <person name="Martin-Rodriguez A.J."/>
        </authorList>
    </citation>
    <scope>NUCLEOTIDE SEQUENCE</scope>
    <source>
        <strain evidence="4">DSM 16422</strain>
    </source>
</reference>
<dbReference type="Gene3D" id="2.60.40.10">
    <property type="entry name" value="Immunoglobulins"/>
    <property type="match status" value="1"/>
</dbReference>
<dbReference type="RefSeq" id="WP_248995674.1">
    <property type="nucleotide sequence ID" value="NZ_JAKIKP010000006.1"/>
</dbReference>
<dbReference type="EMBL" id="JAKIKP010000006">
    <property type="protein sequence ID" value="MCL1142988.1"/>
    <property type="molecule type" value="Genomic_DNA"/>
</dbReference>